<accession>A0A852TXK0</accession>
<feature type="compositionally biased region" description="Pro residues" evidence="1">
    <location>
        <begin position="121"/>
        <end position="130"/>
    </location>
</feature>
<comment type="caution">
    <text evidence="2">The sequence shown here is derived from an EMBL/GenBank/DDBJ whole genome shotgun (WGS) entry which is preliminary data.</text>
</comment>
<feature type="compositionally biased region" description="Basic and acidic residues" evidence="1">
    <location>
        <begin position="104"/>
        <end position="118"/>
    </location>
</feature>
<organism evidence="2 3">
    <name type="scientific">Spinactinospora alkalitolerans</name>
    <dbReference type="NCBI Taxonomy" id="687207"/>
    <lineage>
        <taxon>Bacteria</taxon>
        <taxon>Bacillati</taxon>
        <taxon>Actinomycetota</taxon>
        <taxon>Actinomycetes</taxon>
        <taxon>Streptosporangiales</taxon>
        <taxon>Nocardiopsidaceae</taxon>
        <taxon>Spinactinospora</taxon>
    </lineage>
</organism>
<evidence type="ECO:0000313" key="2">
    <source>
        <dbReference type="EMBL" id="NYE48729.1"/>
    </source>
</evidence>
<evidence type="ECO:0000313" key="3">
    <source>
        <dbReference type="Proteomes" id="UP000589036"/>
    </source>
</evidence>
<proteinExistence type="predicted"/>
<dbReference type="RefSeq" id="WP_179644506.1">
    <property type="nucleotide sequence ID" value="NZ_BAAAYY010000010.1"/>
</dbReference>
<dbReference type="Proteomes" id="UP000589036">
    <property type="component" value="Unassembled WGS sequence"/>
</dbReference>
<dbReference type="EMBL" id="JACCCC010000001">
    <property type="protein sequence ID" value="NYE48729.1"/>
    <property type="molecule type" value="Genomic_DNA"/>
</dbReference>
<dbReference type="AlphaFoldDB" id="A0A852TXK0"/>
<name>A0A852TXK0_9ACTN</name>
<keyword evidence="3" id="KW-1185">Reference proteome</keyword>
<protein>
    <submittedName>
        <fullName evidence="2">Uncharacterized protein</fullName>
    </submittedName>
</protein>
<gene>
    <name evidence="2" type="ORF">HDA32_003849</name>
</gene>
<feature type="region of interest" description="Disordered" evidence="1">
    <location>
        <begin position="104"/>
        <end position="130"/>
    </location>
</feature>
<reference evidence="2 3" key="1">
    <citation type="submission" date="2020-07" db="EMBL/GenBank/DDBJ databases">
        <title>Sequencing the genomes of 1000 actinobacteria strains.</title>
        <authorList>
            <person name="Klenk H.-P."/>
        </authorList>
    </citation>
    <scope>NUCLEOTIDE SEQUENCE [LARGE SCALE GENOMIC DNA]</scope>
    <source>
        <strain evidence="2 3">CXB654</strain>
    </source>
</reference>
<evidence type="ECO:0000256" key="1">
    <source>
        <dbReference type="SAM" id="MobiDB-lite"/>
    </source>
</evidence>
<sequence length="130" mass="13837">MAQPNRDPAGSSDIIDDALRLVDALQRKLIIAGVRRGVSGATSQPQRKGDVWEEAVKEAPGREEPALDQMIGIVRTAGPQVAEHIGRAGSVLFGALGEAWGVVERSRRQAEQQRRDGGSDGPPPAIPRAD</sequence>